<keyword evidence="2 6" id="KW-0500">Molybdenum</keyword>
<reference evidence="8 9" key="1">
    <citation type="submission" date="2019-01" db="EMBL/GenBank/DDBJ databases">
        <authorList>
            <person name="Zhang S."/>
        </authorList>
    </citation>
    <scope>NUCLEOTIDE SEQUENCE [LARGE SCALE GENOMIC DNA]</scope>
    <source>
        <strain evidence="8 9">1626</strain>
    </source>
</reference>
<gene>
    <name evidence="8" type="primary">modA</name>
    <name evidence="8" type="ORF">E4582_00245</name>
</gene>
<proteinExistence type="inferred from homology"/>
<protein>
    <submittedName>
        <fullName evidence="8">Molybdate ABC transporter substrate-binding protein</fullName>
    </submittedName>
</protein>
<keyword evidence="3 6" id="KW-0479">Metal-binding</keyword>
<dbReference type="InterPro" id="IPR050682">
    <property type="entry name" value="ModA/WtpA"/>
</dbReference>
<dbReference type="Pfam" id="PF13531">
    <property type="entry name" value="SBP_bac_11"/>
    <property type="match status" value="1"/>
</dbReference>
<dbReference type="Gene3D" id="3.40.190.10">
    <property type="entry name" value="Periplasmic binding protein-like II"/>
    <property type="match status" value="2"/>
</dbReference>
<organism evidence="8 9">
    <name type="scientific">Luteimonas yindakuii</name>
    <dbReference type="NCBI Taxonomy" id="2565782"/>
    <lineage>
        <taxon>Bacteria</taxon>
        <taxon>Pseudomonadati</taxon>
        <taxon>Pseudomonadota</taxon>
        <taxon>Gammaproteobacteria</taxon>
        <taxon>Lysobacterales</taxon>
        <taxon>Lysobacteraceae</taxon>
        <taxon>Luteimonas</taxon>
    </lineage>
</organism>
<evidence type="ECO:0000256" key="2">
    <source>
        <dbReference type="ARBA" id="ARBA00022505"/>
    </source>
</evidence>
<evidence type="ECO:0000256" key="5">
    <source>
        <dbReference type="ARBA" id="ARBA00062515"/>
    </source>
</evidence>
<feature type="chain" id="PRO_5021325822" evidence="7">
    <location>
        <begin position="24"/>
        <end position="261"/>
    </location>
</feature>
<feature type="binding site" evidence="6">
    <location>
        <position position="198"/>
    </location>
    <ligand>
        <name>molybdate</name>
        <dbReference type="ChEBI" id="CHEBI:36264"/>
    </ligand>
</feature>
<dbReference type="GO" id="GO:0030288">
    <property type="term" value="C:outer membrane-bounded periplasmic space"/>
    <property type="evidence" value="ECO:0007669"/>
    <property type="project" value="TreeGrafter"/>
</dbReference>
<dbReference type="GO" id="GO:0046872">
    <property type="term" value="F:metal ion binding"/>
    <property type="evidence" value="ECO:0007669"/>
    <property type="project" value="UniProtKB-KW"/>
</dbReference>
<evidence type="ECO:0000256" key="1">
    <source>
        <dbReference type="ARBA" id="ARBA00009175"/>
    </source>
</evidence>
<comment type="similarity">
    <text evidence="1">Belongs to the bacterial solute-binding protein ModA family.</text>
</comment>
<dbReference type="PANTHER" id="PTHR30632">
    <property type="entry name" value="MOLYBDATE-BINDING PERIPLASMIC PROTEIN"/>
    <property type="match status" value="1"/>
</dbReference>
<feature type="binding site" evidence="6">
    <location>
        <position position="153"/>
    </location>
    <ligand>
        <name>molybdate</name>
        <dbReference type="ChEBI" id="CHEBI:36264"/>
    </ligand>
</feature>
<evidence type="ECO:0000256" key="4">
    <source>
        <dbReference type="ARBA" id="ARBA00022729"/>
    </source>
</evidence>
<comment type="subunit">
    <text evidence="5">The complex is composed of two ATP-binding proteins (ModC), two transmembrane proteins (ModB) and a solute-binding protein (ModA).</text>
</comment>
<feature type="binding site" evidence="6">
    <location>
        <position position="40"/>
    </location>
    <ligand>
        <name>molybdate</name>
        <dbReference type="ChEBI" id="CHEBI:36264"/>
    </ligand>
</feature>
<dbReference type="GO" id="GO:1901359">
    <property type="term" value="F:tungstate binding"/>
    <property type="evidence" value="ECO:0007669"/>
    <property type="project" value="UniProtKB-ARBA"/>
</dbReference>
<dbReference type="FunFam" id="3.40.190.10:FF:000035">
    <property type="entry name" value="Molybdate ABC transporter substrate-binding protein"/>
    <property type="match status" value="1"/>
</dbReference>
<feature type="binding site" evidence="6">
    <location>
        <position position="180"/>
    </location>
    <ligand>
        <name>molybdate</name>
        <dbReference type="ChEBI" id="CHEBI:36264"/>
    </ligand>
</feature>
<dbReference type="NCBIfam" id="TIGR01256">
    <property type="entry name" value="modA"/>
    <property type="match status" value="1"/>
</dbReference>
<dbReference type="PROSITE" id="PS51257">
    <property type="entry name" value="PROKAR_LIPOPROTEIN"/>
    <property type="match status" value="1"/>
</dbReference>
<dbReference type="AlphaFoldDB" id="A0A4Z1R1G4"/>
<name>A0A4Z1R1G4_9GAMM</name>
<evidence type="ECO:0000256" key="7">
    <source>
        <dbReference type="SAM" id="SignalP"/>
    </source>
</evidence>
<dbReference type="PANTHER" id="PTHR30632:SF17">
    <property type="entry name" value="MOLYBDATE-BINDING PROTEIN MODA"/>
    <property type="match status" value="1"/>
</dbReference>
<evidence type="ECO:0000256" key="6">
    <source>
        <dbReference type="PIRSR" id="PIRSR004846-1"/>
    </source>
</evidence>
<keyword evidence="9" id="KW-1185">Reference proteome</keyword>
<dbReference type="GO" id="GO:0030973">
    <property type="term" value="F:molybdate ion binding"/>
    <property type="evidence" value="ECO:0007669"/>
    <property type="project" value="TreeGrafter"/>
</dbReference>
<keyword evidence="4 7" id="KW-0732">Signal</keyword>
<evidence type="ECO:0000313" key="9">
    <source>
        <dbReference type="Proteomes" id="UP000298681"/>
    </source>
</evidence>
<dbReference type="EMBL" id="SPUH01000001">
    <property type="protein sequence ID" value="TKS53350.1"/>
    <property type="molecule type" value="Genomic_DNA"/>
</dbReference>
<accession>A0A4Z1R1G4</accession>
<evidence type="ECO:0000313" key="8">
    <source>
        <dbReference type="EMBL" id="TKS53350.1"/>
    </source>
</evidence>
<feature type="signal peptide" evidence="7">
    <location>
        <begin position="1"/>
        <end position="23"/>
    </location>
</feature>
<sequence>MRLVRRLATMLVLLALMVGCVPRGNDPDTAPPLTVFAAASLKNAMDVATGAFHAQTGQLVRVSYAASPALARQIDRGAPADVLVSADLAWMDWLQQRGHVAAGDRHVLFGNTLVLVAHAGGDTSAVALAPGTDLVARLHGGRLALATTASVPAGRHAKAALQSLSLWDGVAAHVAETDNVRAALMLVARGEAPLGVVYASDALAEPSVRVVATFPSGSHPPIVYPAARIARSTHPQAAAFVAWLQAPAAQAIFRVRGFTAP</sequence>
<dbReference type="GO" id="GO:0015689">
    <property type="term" value="P:molybdate ion transport"/>
    <property type="evidence" value="ECO:0007669"/>
    <property type="project" value="InterPro"/>
</dbReference>
<dbReference type="Proteomes" id="UP000298681">
    <property type="component" value="Unassembled WGS sequence"/>
</dbReference>
<evidence type="ECO:0000256" key="3">
    <source>
        <dbReference type="ARBA" id="ARBA00022723"/>
    </source>
</evidence>
<dbReference type="PIRSF" id="PIRSF004846">
    <property type="entry name" value="ModA"/>
    <property type="match status" value="1"/>
</dbReference>
<comment type="caution">
    <text evidence="8">The sequence shown here is derived from an EMBL/GenBank/DDBJ whole genome shotgun (WGS) entry which is preliminary data.</text>
</comment>
<dbReference type="RefSeq" id="WP_134672736.1">
    <property type="nucleotide sequence ID" value="NZ_SPUH01000001.1"/>
</dbReference>
<dbReference type="InterPro" id="IPR005950">
    <property type="entry name" value="ModA"/>
</dbReference>
<dbReference type="SUPFAM" id="SSF53850">
    <property type="entry name" value="Periplasmic binding protein-like II"/>
    <property type="match status" value="1"/>
</dbReference>
<feature type="binding site" evidence="6">
    <location>
        <position position="67"/>
    </location>
    <ligand>
        <name>molybdate</name>
        <dbReference type="ChEBI" id="CHEBI:36264"/>
    </ligand>
</feature>